<feature type="transmembrane region" description="Helical" evidence="6">
    <location>
        <begin position="68"/>
        <end position="86"/>
    </location>
</feature>
<reference evidence="7" key="1">
    <citation type="journal article" date="2013" name="Genetics">
        <title>The draft genome and transcriptome of Panagrellus redivivus are shaped by the harsh demands of a free-living lifestyle.</title>
        <authorList>
            <person name="Srinivasan J."/>
            <person name="Dillman A.R."/>
            <person name="Macchietto M.G."/>
            <person name="Heikkinen L."/>
            <person name="Lakso M."/>
            <person name="Fracchia K.M."/>
            <person name="Antoshechkin I."/>
            <person name="Mortazavi A."/>
            <person name="Wong G."/>
            <person name="Sternberg P.W."/>
        </authorList>
    </citation>
    <scope>NUCLEOTIDE SEQUENCE [LARGE SCALE GENOMIC DNA]</scope>
    <source>
        <strain evidence="7">MT8872</strain>
    </source>
</reference>
<reference evidence="8" key="2">
    <citation type="submission" date="2020-10" db="UniProtKB">
        <authorList>
            <consortium name="WormBaseParasite"/>
        </authorList>
    </citation>
    <scope>IDENTIFICATION</scope>
</reference>
<keyword evidence="7" id="KW-1185">Reference proteome</keyword>
<dbReference type="GO" id="GO:0004888">
    <property type="term" value="F:transmembrane signaling receptor activity"/>
    <property type="evidence" value="ECO:0007669"/>
    <property type="project" value="InterPro"/>
</dbReference>
<evidence type="ECO:0000313" key="7">
    <source>
        <dbReference type="Proteomes" id="UP000492821"/>
    </source>
</evidence>
<feature type="transmembrane region" description="Helical" evidence="6">
    <location>
        <begin position="166"/>
        <end position="188"/>
    </location>
</feature>
<evidence type="ECO:0000256" key="5">
    <source>
        <dbReference type="ARBA" id="ARBA00023136"/>
    </source>
</evidence>
<accession>A0A7E4V8E0</accession>
<dbReference type="GO" id="GO:0007606">
    <property type="term" value="P:sensory perception of chemical stimulus"/>
    <property type="evidence" value="ECO:0007669"/>
    <property type="project" value="UniProtKB-UniRule"/>
</dbReference>
<protein>
    <recommendedName>
        <fullName evidence="6">Serpentine receptor class gamma</fullName>
    </recommendedName>
</protein>
<keyword evidence="3 6" id="KW-0812">Transmembrane</keyword>
<evidence type="ECO:0000256" key="4">
    <source>
        <dbReference type="ARBA" id="ARBA00022989"/>
    </source>
</evidence>
<dbReference type="AlphaFoldDB" id="A0A7E4V8E0"/>
<proteinExistence type="inferred from homology"/>
<sequence>MRLPMATFATSFLLSLPRSGFVPAAILVCGGYFGLMTFLCEAVISFNRASALFLGLRYNDVWAKIMQWVYVFVIVPPVFATWNIWFENVTIDYENSTLPELGVDIKERNPKRIPWMNSIFYISIICAITSIWNLFWNMYTLITVVKKKLYKTLQNSDANRLNLQMFAFSFYSFVIQFGTTTLVILMRYTDFINISVPIDSYFLDAVHFSVHWIFLYTQKDVQVAVKQVLRRLFRRGPAVSPTEVAVMPNQWTSSH</sequence>
<dbReference type="InterPro" id="IPR000609">
    <property type="entry name" value="7TM_GPCR_serpentine_rcpt_Srg"/>
</dbReference>
<comment type="similarity">
    <text evidence="2 6">Belongs to the nematode receptor-like protein srg family.</text>
</comment>
<dbReference type="WBParaSite" id="Pan_g17856.t1">
    <property type="protein sequence ID" value="Pan_g17856.t1"/>
    <property type="gene ID" value="Pan_g17856"/>
</dbReference>
<organism evidence="7 8">
    <name type="scientific">Panagrellus redivivus</name>
    <name type="common">Microworm</name>
    <dbReference type="NCBI Taxonomy" id="6233"/>
    <lineage>
        <taxon>Eukaryota</taxon>
        <taxon>Metazoa</taxon>
        <taxon>Ecdysozoa</taxon>
        <taxon>Nematoda</taxon>
        <taxon>Chromadorea</taxon>
        <taxon>Rhabditida</taxon>
        <taxon>Tylenchina</taxon>
        <taxon>Panagrolaimomorpha</taxon>
        <taxon>Panagrolaimoidea</taxon>
        <taxon>Panagrolaimidae</taxon>
        <taxon>Panagrellus</taxon>
    </lineage>
</organism>
<keyword evidence="4 6" id="KW-1133">Transmembrane helix</keyword>
<dbReference type="Pfam" id="PF02118">
    <property type="entry name" value="Srg"/>
    <property type="match status" value="1"/>
</dbReference>
<dbReference type="Proteomes" id="UP000492821">
    <property type="component" value="Unassembled WGS sequence"/>
</dbReference>
<evidence type="ECO:0000256" key="3">
    <source>
        <dbReference type="ARBA" id="ARBA00022692"/>
    </source>
</evidence>
<evidence type="ECO:0000256" key="6">
    <source>
        <dbReference type="RuleBase" id="RU280813"/>
    </source>
</evidence>
<dbReference type="GO" id="GO:0016020">
    <property type="term" value="C:membrane"/>
    <property type="evidence" value="ECO:0007669"/>
    <property type="project" value="UniProtKB-SubCell"/>
</dbReference>
<feature type="transmembrane region" description="Helical" evidence="6">
    <location>
        <begin position="34"/>
        <end position="56"/>
    </location>
</feature>
<evidence type="ECO:0000256" key="1">
    <source>
        <dbReference type="ARBA" id="ARBA00004141"/>
    </source>
</evidence>
<keyword evidence="5 6" id="KW-0472">Membrane</keyword>
<evidence type="ECO:0000313" key="8">
    <source>
        <dbReference type="WBParaSite" id="Pan_g17856.t1"/>
    </source>
</evidence>
<feature type="transmembrane region" description="Helical" evidence="6">
    <location>
        <begin position="200"/>
        <end position="217"/>
    </location>
</feature>
<name>A0A7E4V8E0_PANRE</name>
<evidence type="ECO:0000256" key="2">
    <source>
        <dbReference type="ARBA" id="ARBA00005692"/>
    </source>
</evidence>
<feature type="transmembrane region" description="Helical" evidence="6">
    <location>
        <begin position="119"/>
        <end position="145"/>
    </location>
</feature>
<comment type="caution">
    <text evidence="6">Lacks conserved residue(s) required for the propagation of feature annotation.</text>
</comment>
<comment type="subcellular location">
    <subcellularLocation>
        <location evidence="1">Membrane</location>
        <topology evidence="1">Multi-pass membrane protein</topology>
    </subcellularLocation>
</comment>